<organism evidence="2 3">
    <name type="scientific">Ascodesmis nigricans</name>
    <dbReference type="NCBI Taxonomy" id="341454"/>
    <lineage>
        <taxon>Eukaryota</taxon>
        <taxon>Fungi</taxon>
        <taxon>Dikarya</taxon>
        <taxon>Ascomycota</taxon>
        <taxon>Pezizomycotina</taxon>
        <taxon>Pezizomycetes</taxon>
        <taxon>Pezizales</taxon>
        <taxon>Ascodesmidaceae</taxon>
        <taxon>Ascodesmis</taxon>
    </lineage>
</organism>
<evidence type="ECO:0000256" key="1">
    <source>
        <dbReference type="SAM" id="MobiDB-lite"/>
    </source>
</evidence>
<feature type="region of interest" description="Disordered" evidence="1">
    <location>
        <begin position="1"/>
        <end position="91"/>
    </location>
</feature>
<feature type="region of interest" description="Disordered" evidence="1">
    <location>
        <begin position="158"/>
        <end position="194"/>
    </location>
</feature>
<feature type="compositionally biased region" description="Low complexity" evidence="1">
    <location>
        <begin position="22"/>
        <end position="35"/>
    </location>
</feature>
<evidence type="ECO:0000313" key="2">
    <source>
        <dbReference type="EMBL" id="TGZ78975.1"/>
    </source>
</evidence>
<sequence>MADQSVIVAPPPSHHYPRSIHSVSSLSSSDLSSSDYYDRHHLRRRDRDRRRRKSRSRSRKPTVEIETETTTYGRSSSRARASSRSRSRHSYIGEEERIAGRYGGGAGGVRYVSPGPGPGVGRTRSVAGGSQYAGSCYGGSQYGGSQFRRRSSVSYVNPGVGGAGPRGSVRSFRSMGGGGGSVRTENVTVVDRYD</sequence>
<reference evidence="2 3" key="1">
    <citation type="submission" date="2019-04" db="EMBL/GenBank/DDBJ databases">
        <title>Comparative genomics and transcriptomics to analyze fruiting body development in filamentous ascomycetes.</title>
        <authorList>
            <consortium name="DOE Joint Genome Institute"/>
            <person name="Lutkenhaus R."/>
            <person name="Traeger S."/>
            <person name="Breuer J."/>
            <person name="Kuo A."/>
            <person name="Lipzen A."/>
            <person name="Pangilinan J."/>
            <person name="Dilworth D."/>
            <person name="Sandor L."/>
            <person name="Poggeler S."/>
            <person name="Barry K."/>
            <person name="Grigoriev I.V."/>
            <person name="Nowrousian M."/>
        </authorList>
    </citation>
    <scope>NUCLEOTIDE SEQUENCE [LARGE SCALE GENOMIC DNA]</scope>
    <source>
        <strain evidence="2 3">CBS 389.68</strain>
    </source>
</reference>
<accession>A0A4S2MPJ9</accession>
<protein>
    <submittedName>
        <fullName evidence="2">Uncharacterized protein</fullName>
    </submittedName>
</protein>
<name>A0A4S2MPJ9_9PEZI</name>
<dbReference type="Proteomes" id="UP000298138">
    <property type="component" value="Unassembled WGS sequence"/>
</dbReference>
<keyword evidence="3" id="KW-1185">Reference proteome</keyword>
<evidence type="ECO:0000313" key="3">
    <source>
        <dbReference type="Proteomes" id="UP000298138"/>
    </source>
</evidence>
<dbReference type="AlphaFoldDB" id="A0A4S2MPJ9"/>
<dbReference type="EMBL" id="ML220136">
    <property type="protein sequence ID" value="TGZ78975.1"/>
    <property type="molecule type" value="Genomic_DNA"/>
</dbReference>
<proteinExistence type="predicted"/>
<dbReference type="InParanoid" id="A0A4S2MPJ9"/>
<feature type="compositionally biased region" description="Basic residues" evidence="1">
    <location>
        <begin position="40"/>
        <end position="60"/>
    </location>
</feature>
<gene>
    <name evidence="2" type="ORF">EX30DRAFT_342830</name>
</gene>